<comment type="caution">
    <text evidence="3">The sequence shown here is derived from an EMBL/GenBank/DDBJ whole genome shotgun (WGS) entry which is preliminary data.</text>
</comment>
<evidence type="ECO:0000313" key="4">
    <source>
        <dbReference type="Proteomes" id="UP000755585"/>
    </source>
</evidence>
<feature type="domain" description="Pyrroline-5-carboxylate reductase catalytic N-terminal" evidence="2">
    <location>
        <begin position="8"/>
        <end position="98"/>
    </location>
</feature>
<protein>
    <submittedName>
        <fullName evidence="3">Dinucleotide-binding enzyme</fullName>
    </submittedName>
</protein>
<dbReference type="InterPro" id="IPR036291">
    <property type="entry name" value="NAD(P)-bd_dom_sf"/>
</dbReference>
<proteinExistence type="predicted"/>
<dbReference type="SUPFAM" id="SSF51735">
    <property type="entry name" value="NAD(P)-binding Rossmann-fold domains"/>
    <property type="match status" value="1"/>
</dbReference>
<evidence type="ECO:0000256" key="1">
    <source>
        <dbReference type="ARBA" id="ARBA00023002"/>
    </source>
</evidence>
<dbReference type="Pfam" id="PF03807">
    <property type="entry name" value="F420_oxidored"/>
    <property type="match status" value="1"/>
</dbReference>
<dbReference type="PANTHER" id="PTHR14239:SF10">
    <property type="entry name" value="REDUCTASE"/>
    <property type="match status" value="1"/>
</dbReference>
<dbReference type="RefSeq" id="WP_209698319.1">
    <property type="nucleotide sequence ID" value="NZ_BAAAVU010000037.1"/>
</dbReference>
<dbReference type="EMBL" id="JAGINT010000002">
    <property type="protein sequence ID" value="MBP2355687.1"/>
    <property type="molecule type" value="Genomic_DNA"/>
</dbReference>
<reference evidence="3 4" key="1">
    <citation type="submission" date="2021-03" db="EMBL/GenBank/DDBJ databases">
        <title>Sequencing the genomes of 1000 actinobacteria strains.</title>
        <authorList>
            <person name="Klenk H.-P."/>
        </authorList>
    </citation>
    <scope>NUCLEOTIDE SEQUENCE [LARGE SCALE GENOMIC DNA]</scope>
    <source>
        <strain evidence="3 4">DSM 18824</strain>
    </source>
</reference>
<keyword evidence="1" id="KW-0560">Oxidoreductase</keyword>
<evidence type="ECO:0000313" key="3">
    <source>
        <dbReference type="EMBL" id="MBP2355687.1"/>
    </source>
</evidence>
<dbReference type="InterPro" id="IPR051267">
    <property type="entry name" value="STEAP_metalloreductase"/>
</dbReference>
<dbReference type="Proteomes" id="UP000755585">
    <property type="component" value="Unassembled WGS sequence"/>
</dbReference>
<dbReference type="Gene3D" id="3.40.50.720">
    <property type="entry name" value="NAD(P)-binding Rossmann-like Domain"/>
    <property type="match status" value="1"/>
</dbReference>
<dbReference type="InterPro" id="IPR028939">
    <property type="entry name" value="P5C_Rdtase_cat_N"/>
</dbReference>
<sequence>MSDNDKLTIGAIGAGRVAQTIARLALAAGHQVILSNSRGPESLTDLVGQLGEGASAGTVEDTARADITILAVGWDQVPAALENGGDLNGRIVIDTTNQWHHHDMQAPVDLGDQTGSEYIATLMPGARVVKGFNTVFMNVVAQSADRTDGRLVIFLAGDDTEANATVAAFVDSLGLAAVVLGGLRDGGRLMQAGGPLIALHVAEIA</sequence>
<name>A0ABS4UVM2_9ACTN</name>
<organism evidence="3 4">
    <name type="scientific">Kribbella aluminosa</name>
    <dbReference type="NCBI Taxonomy" id="416017"/>
    <lineage>
        <taxon>Bacteria</taxon>
        <taxon>Bacillati</taxon>
        <taxon>Actinomycetota</taxon>
        <taxon>Actinomycetes</taxon>
        <taxon>Propionibacteriales</taxon>
        <taxon>Kribbellaceae</taxon>
        <taxon>Kribbella</taxon>
    </lineage>
</organism>
<dbReference type="PANTHER" id="PTHR14239">
    <property type="entry name" value="DUDULIN-RELATED"/>
    <property type="match status" value="1"/>
</dbReference>
<keyword evidence="4" id="KW-1185">Reference proteome</keyword>
<gene>
    <name evidence="3" type="ORF">JOF29_006797</name>
</gene>
<accession>A0ABS4UVM2</accession>
<evidence type="ECO:0000259" key="2">
    <source>
        <dbReference type="Pfam" id="PF03807"/>
    </source>
</evidence>